<evidence type="ECO:0000259" key="2">
    <source>
        <dbReference type="PROSITE" id="PS50174"/>
    </source>
</evidence>
<dbReference type="InterPro" id="IPR000467">
    <property type="entry name" value="G_patch_dom"/>
</dbReference>
<dbReference type="Proteomes" id="UP000008144">
    <property type="component" value="Chromosome 7"/>
</dbReference>
<dbReference type="Ensembl" id="ENSCINT00000033565.1">
    <property type="protein sequence ID" value="ENSCINP00000033758.1"/>
    <property type="gene ID" value="ENSCING00000019756.1"/>
</dbReference>
<keyword evidence="4" id="KW-1185">Reference proteome</keyword>
<dbReference type="SMART" id="SM00443">
    <property type="entry name" value="G_patch"/>
    <property type="match status" value="1"/>
</dbReference>
<dbReference type="OMA" id="PCWDQSS"/>
<reference evidence="3" key="2">
    <citation type="journal article" date="2008" name="Genome Biol.">
        <title>Improved genome assembly and evidence-based global gene model set for the chordate Ciona intestinalis: new insight into intron and operon populations.</title>
        <authorList>
            <person name="Satou Y."/>
            <person name="Mineta K."/>
            <person name="Ogasawara M."/>
            <person name="Sasakura Y."/>
            <person name="Shoguchi E."/>
            <person name="Ueno K."/>
            <person name="Yamada L."/>
            <person name="Matsumoto J."/>
            <person name="Wasserscheid J."/>
            <person name="Dewar K."/>
            <person name="Wiley G.B."/>
            <person name="Macmil S.L."/>
            <person name="Roe B.A."/>
            <person name="Zeller R.W."/>
            <person name="Hastings K.E."/>
            <person name="Lemaire P."/>
            <person name="Lindquist E."/>
            <person name="Endo T."/>
            <person name="Hotta K."/>
            <person name="Inaba K."/>
        </authorList>
    </citation>
    <scope>NUCLEOTIDE SEQUENCE [LARGE SCALE GENOMIC DNA]</scope>
    <source>
        <strain evidence="3">wild type</strain>
    </source>
</reference>
<dbReference type="GO" id="GO:0005730">
    <property type="term" value="C:nucleolus"/>
    <property type="evidence" value="ECO:0000318"/>
    <property type="project" value="GO_Central"/>
</dbReference>
<dbReference type="GO" id="GO:0010521">
    <property type="term" value="F:telomerase inhibitor activity"/>
    <property type="evidence" value="ECO:0000318"/>
    <property type="project" value="GO_Central"/>
</dbReference>
<dbReference type="EMBL" id="EAAA01002444">
    <property type="status" value="NOT_ANNOTATED_CDS"/>
    <property type="molecule type" value="Genomic_DNA"/>
</dbReference>
<feature type="compositionally biased region" description="Basic and acidic residues" evidence="1">
    <location>
        <begin position="152"/>
        <end position="161"/>
    </location>
</feature>
<reference evidence="4" key="1">
    <citation type="journal article" date="2002" name="Science">
        <title>The draft genome of Ciona intestinalis: insights into chordate and vertebrate origins.</title>
        <authorList>
            <person name="Dehal P."/>
            <person name="Satou Y."/>
            <person name="Campbell R.K."/>
            <person name="Chapman J."/>
            <person name="Degnan B."/>
            <person name="De Tomaso A."/>
            <person name="Davidson B."/>
            <person name="Di Gregorio A."/>
            <person name="Gelpke M."/>
            <person name="Goodstein D.M."/>
            <person name="Harafuji N."/>
            <person name="Hastings K.E."/>
            <person name="Ho I."/>
            <person name="Hotta K."/>
            <person name="Huang W."/>
            <person name="Kawashima T."/>
            <person name="Lemaire P."/>
            <person name="Martinez D."/>
            <person name="Meinertzhagen I.A."/>
            <person name="Necula S."/>
            <person name="Nonaka M."/>
            <person name="Putnam N."/>
            <person name="Rash S."/>
            <person name="Saiga H."/>
            <person name="Satake M."/>
            <person name="Terry A."/>
            <person name="Yamada L."/>
            <person name="Wang H.G."/>
            <person name="Awazu S."/>
            <person name="Azumi K."/>
            <person name="Boore J."/>
            <person name="Branno M."/>
            <person name="Chin-Bow S."/>
            <person name="DeSantis R."/>
            <person name="Doyle S."/>
            <person name="Francino P."/>
            <person name="Keys D.N."/>
            <person name="Haga S."/>
            <person name="Hayashi H."/>
            <person name="Hino K."/>
            <person name="Imai K.S."/>
            <person name="Inaba K."/>
            <person name="Kano S."/>
            <person name="Kobayashi K."/>
            <person name="Kobayashi M."/>
            <person name="Lee B.I."/>
            <person name="Makabe K.W."/>
            <person name="Manohar C."/>
            <person name="Matassi G."/>
            <person name="Medina M."/>
            <person name="Mochizuki Y."/>
            <person name="Mount S."/>
            <person name="Morishita T."/>
            <person name="Miura S."/>
            <person name="Nakayama A."/>
            <person name="Nishizaka S."/>
            <person name="Nomoto H."/>
            <person name="Ohta F."/>
            <person name="Oishi K."/>
            <person name="Rigoutsos I."/>
            <person name="Sano M."/>
            <person name="Sasaki A."/>
            <person name="Sasakura Y."/>
            <person name="Shoguchi E."/>
            <person name="Shin-i T."/>
            <person name="Spagnuolo A."/>
            <person name="Stainier D."/>
            <person name="Suzuki M.M."/>
            <person name="Tassy O."/>
            <person name="Takatori N."/>
            <person name="Tokuoka M."/>
            <person name="Yagi K."/>
            <person name="Yoshizaki F."/>
            <person name="Wada S."/>
            <person name="Zhang C."/>
            <person name="Hyatt P.D."/>
            <person name="Larimer F."/>
            <person name="Detter C."/>
            <person name="Doggett N."/>
            <person name="Glavina T."/>
            <person name="Hawkins T."/>
            <person name="Richardson P."/>
            <person name="Lucas S."/>
            <person name="Kohara Y."/>
            <person name="Levine M."/>
            <person name="Satoh N."/>
            <person name="Rokhsar D.S."/>
        </authorList>
    </citation>
    <scope>NUCLEOTIDE SEQUENCE [LARGE SCALE GENOMIC DNA]</scope>
</reference>
<dbReference type="HOGENOM" id="CLU_047471_0_0_1"/>
<gene>
    <name evidence="3" type="primary">LOC100184449</name>
</gene>
<dbReference type="OrthoDB" id="29523at2759"/>
<dbReference type="STRING" id="7719.ENSCINP00000033758"/>
<name>H2XVS4_CIOIN</name>
<feature type="compositionally biased region" description="Basic residues" evidence="1">
    <location>
        <begin position="227"/>
        <end position="243"/>
    </location>
</feature>
<organism evidence="3 4">
    <name type="scientific">Ciona intestinalis</name>
    <name type="common">Transparent sea squirt</name>
    <name type="synonym">Ascidia intestinalis</name>
    <dbReference type="NCBI Taxonomy" id="7719"/>
    <lineage>
        <taxon>Eukaryota</taxon>
        <taxon>Metazoa</taxon>
        <taxon>Chordata</taxon>
        <taxon>Tunicata</taxon>
        <taxon>Ascidiacea</taxon>
        <taxon>Phlebobranchia</taxon>
        <taxon>Cionidae</taxon>
        <taxon>Ciona</taxon>
    </lineage>
</organism>
<dbReference type="AlphaFoldDB" id="H2XVS4"/>
<feature type="compositionally biased region" description="Basic and acidic residues" evidence="1">
    <location>
        <begin position="200"/>
        <end position="209"/>
    </location>
</feature>
<feature type="domain" description="G-patch" evidence="2">
    <location>
        <begin position="24"/>
        <end position="70"/>
    </location>
</feature>
<accession>H2XVS4</accession>
<accession>A0A1W2WJP2</accession>
<dbReference type="FunCoup" id="H2XVS4">
    <property type="interactions" value="35"/>
</dbReference>
<evidence type="ECO:0000256" key="1">
    <source>
        <dbReference type="SAM" id="MobiDB-lite"/>
    </source>
</evidence>
<dbReference type="PROSITE" id="PS50174">
    <property type="entry name" value="G_PATCH"/>
    <property type="match status" value="1"/>
</dbReference>
<sequence length="260" mass="29521">MLAEPRRKQKWSIDPRNTTWSKDESRYGVKMLEKMGWKKGKGLGADEAGSTDIVKVSVKNGTRGVGFTHIHENNWVAHQDSFSELLANLNQNQNETETPTTEISSLAEKSKLQKRIHYKKFANGKDISNYKSADMAAIFGQTATQAPNKTQQIEKKEEPTEAKFTTTSQYSVQEYFKMKMSAIQSMSVKKPTEEALNDVELPKETEILPKKSKKKKSKSKETENINSKKRKKKDKKSRNKKAKISSVAEDCVSNDKANQR</sequence>
<dbReference type="GeneTree" id="ENSGT00450000040279"/>
<dbReference type="PANTHER" id="PTHR23149">
    <property type="entry name" value="G PATCH DOMAIN CONTAINING PROTEIN"/>
    <property type="match status" value="1"/>
</dbReference>
<evidence type="ECO:0000313" key="3">
    <source>
        <dbReference type="Ensembl" id="ENSCINP00000033758.1"/>
    </source>
</evidence>
<proteinExistence type="predicted"/>
<feature type="region of interest" description="Disordered" evidence="1">
    <location>
        <begin position="143"/>
        <end position="164"/>
    </location>
</feature>
<dbReference type="KEGG" id="cin:100184449"/>
<protein>
    <submittedName>
        <fullName evidence="3">PIN2/TERF1-interacting telomerase inhibitor 1-like</fullName>
    </submittedName>
</protein>
<dbReference type="InterPro" id="IPR050656">
    <property type="entry name" value="PINX1"/>
</dbReference>
<feature type="region of interest" description="Disordered" evidence="1">
    <location>
        <begin position="200"/>
        <end position="260"/>
    </location>
</feature>
<dbReference type="PANTHER" id="PTHR23149:SF27">
    <property type="entry name" value="PIN2_TERF1-INTERACTING TELOMERASE INHIBITOR 1"/>
    <property type="match status" value="1"/>
</dbReference>
<dbReference type="GO" id="GO:0003676">
    <property type="term" value="F:nucleic acid binding"/>
    <property type="evidence" value="ECO:0007669"/>
    <property type="project" value="InterPro"/>
</dbReference>
<dbReference type="GeneID" id="100184449"/>
<dbReference type="InParanoid" id="H2XVS4"/>
<dbReference type="RefSeq" id="XP_002129765.1">
    <property type="nucleotide sequence ID" value="XM_002129729.5"/>
</dbReference>
<dbReference type="Pfam" id="PF01585">
    <property type="entry name" value="G-patch"/>
    <property type="match status" value="1"/>
</dbReference>
<reference evidence="3" key="3">
    <citation type="submission" date="2025-08" db="UniProtKB">
        <authorList>
            <consortium name="Ensembl"/>
        </authorList>
    </citation>
    <scope>IDENTIFICATION</scope>
</reference>
<reference evidence="3" key="4">
    <citation type="submission" date="2025-09" db="UniProtKB">
        <authorList>
            <consortium name="Ensembl"/>
        </authorList>
    </citation>
    <scope>IDENTIFICATION</scope>
</reference>
<evidence type="ECO:0000313" key="4">
    <source>
        <dbReference type="Proteomes" id="UP000008144"/>
    </source>
</evidence>